<dbReference type="InterPro" id="IPR032710">
    <property type="entry name" value="NTF2-like_dom_sf"/>
</dbReference>
<dbReference type="GeneID" id="37040568"/>
<gene>
    <name evidence="1" type="ORF">FA10DRAFT_225668</name>
</gene>
<organism evidence="1 2">
    <name type="scientific">Acaromyces ingoldii</name>
    <dbReference type="NCBI Taxonomy" id="215250"/>
    <lineage>
        <taxon>Eukaryota</taxon>
        <taxon>Fungi</taxon>
        <taxon>Dikarya</taxon>
        <taxon>Basidiomycota</taxon>
        <taxon>Ustilaginomycotina</taxon>
        <taxon>Exobasidiomycetes</taxon>
        <taxon>Exobasidiales</taxon>
        <taxon>Cryptobasidiaceae</taxon>
        <taxon>Acaromyces</taxon>
    </lineage>
</organism>
<dbReference type="SUPFAM" id="SSF54427">
    <property type="entry name" value="NTF2-like"/>
    <property type="match status" value="1"/>
</dbReference>
<evidence type="ECO:0000313" key="1">
    <source>
        <dbReference type="EMBL" id="PWN92885.1"/>
    </source>
</evidence>
<reference evidence="1 2" key="1">
    <citation type="journal article" date="2018" name="Mol. Biol. Evol.">
        <title>Broad Genomic Sampling Reveals a Smut Pathogenic Ancestry of the Fungal Clade Ustilaginomycotina.</title>
        <authorList>
            <person name="Kijpornyongpan T."/>
            <person name="Mondo S.J."/>
            <person name="Barry K."/>
            <person name="Sandor L."/>
            <person name="Lee J."/>
            <person name="Lipzen A."/>
            <person name="Pangilinan J."/>
            <person name="LaButti K."/>
            <person name="Hainaut M."/>
            <person name="Henrissat B."/>
            <person name="Grigoriev I.V."/>
            <person name="Spatafora J.W."/>
            <person name="Aime M.C."/>
        </authorList>
    </citation>
    <scope>NUCLEOTIDE SEQUENCE [LARGE SCALE GENOMIC DNA]</scope>
    <source>
        <strain evidence="1 2">MCA 4198</strain>
    </source>
</reference>
<protein>
    <recommendedName>
        <fullName evidence="3">SnoaL-like domain-containing protein</fullName>
    </recommendedName>
</protein>
<sequence>MPPPASTSARAKQLIADAQDLFSAMPSHKIFDRSWSPHAIFEDPICYATGARQYKAQWWGMPAAFSKSELLAWHVVKDEPNEVQYVQRQRYHVKGIGTQKEMLSTVVMKLDSQGKIIHFEDRWNHQPMPSSLFYVSL</sequence>
<name>A0A316YYH3_9BASI</name>
<dbReference type="PANTHER" id="PTHR34213:SF2">
    <property type="entry name" value="NUCLEAR TRANSPORT FACTOR 2 (NTF2) FAMILY PROTEIN"/>
    <property type="match status" value="1"/>
</dbReference>
<keyword evidence="2" id="KW-1185">Reference proteome</keyword>
<dbReference type="Proteomes" id="UP000245768">
    <property type="component" value="Unassembled WGS sequence"/>
</dbReference>
<evidence type="ECO:0008006" key="3">
    <source>
        <dbReference type="Google" id="ProtNLM"/>
    </source>
</evidence>
<proteinExistence type="predicted"/>
<accession>A0A316YYH3</accession>
<dbReference type="OrthoDB" id="2400485at2759"/>
<evidence type="ECO:0000313" key="2">
    <source>
        <dbReference type="Proteomes" id="UP000245768"/>
    </source>
</evidence>
<dbReference type="AlphaFoldDB" id="A0A316YYH3"/>
<dbReference type="STRING" id="215250.A0A316YYH3"/>
<dbReference type="EMBL" id="KZ819634">
    <property type="protein sequence ID" value="PWN92885.1"/>
    <property type="molecule type" value="Genomic_DNA"/>
</dbReference>
<dbReference type="PANTHER" id="PTHR34213">
    <property type="entry name" value="NUCLEAR TRANSPORT FACTOR 2 (NTF2) FAMILY PROTEIN"/>
    <property type="match status" value="1"/>
</dbReference>
<dbReference type="RefSeq" id="XP_025380083.1">
    <property type="nucleotide sequence ID" value="XM_025518652.1"/>
</dbReference>
<dbReference type="InParanoid" id="A0A316YYH3"/>
<dbReference type="Gene3D" id="3.10.450.50">
    <property type="match status" value="1"/>
</dbReference>